<feature type="chain" id="PRO_5043599277" description="DUF4595 domain-containing protein" evidence="1">
    <location>
        <begin position="19"/>
        <end position="241"/>
    </location>
</feature>
<keyword evidence="1" id="KW-0732">Signal</keyword>
<evidence type="ECO:0000256" key="1">
    <source>
        <dbReference type="SAM" id="SignalP"/>
    </source>
</evidence>
<comment type="caution">
    <text evidence="2">The sequence shown here is derived from an EMBL/GenBank/DDBJ whole genome shotgun (WGS) entry which is preliminary data.</text>
</comment>
<proteinExistence type="predicted"/>
<dbReference type="AlphaFoldDB" id="A0AAW5CHH7"/>
<dbReference type="RefSeq" id="WP_215658343.1">
    <property type="nucleotide sequence ID" value="NZ_JAHOOV010000035.1"/>
</dbReference>
<accession>A0AAW5CHH7</accession>
<evidence type="ECO:0000313" key="3">
    <source>
        <dbReference type="Proteomes" id="UP001199750"/>
    </source>
</evidence>
<organism evidence="2 3">
    <name type="scientific">Odoribacter splanchnicus</name>
    <dbReference type="NCBI Taxonomy" id="28118"/>
    <lineage>
        <taxon>Bacteria</taxon>
        <taxon>Pseudomonadati</taxon>
        <taxon>Bacteroidota</taxon>
        <taxon>Bacteroidia</taxon>
        <taxon>Bacteroidales</taxon>
        <taxon>Odoribacteraceae</taxon>
        <taxon>Odoribacter</taxon>
    </lineage>
</organism>
<reference evidence="2" key="1">
    <citation type="submission" date="2022-01" db="EMBL/GenBank/DDBJ databases">
        <title>Collection of gut derived symbiotic bacterial strains cultured from healthy donors.</title>
        <authorList>
            <person name="Lin H."/>
            <person name="Kohout C."/>
            <person name="Waligurski E."/>
            <person name="Pamer E.G."/>
        </authorList>
    </citation>
    <scope>NUCLEOTIDE SEQUENCE</scope>
    <source>
        <strain evidence="2">DFI.1.149</strain>
    </source>
</reference>
<name>A0AAW5CHH7_9BACT</name>
<sequence length="241" mass="27401">MRYVLVLILSCFSIIGYAQNFVISDNDSTITTEYNDGKLWAYRYMNGYVVGLTCYESKDDYGKYYQMRIYINNQNSQSVTFDPNEVNAYLINKKGEAISLEVYTNEEFQKKVKRTQNWAMALYGFSAGLNAGSAGYSTSYSTTYSPNGYAYTTMTTHYNPNAAYQANLVANAQIATYGKLMTDERVTKEQGYLKKNTIHPNEGIVGYMNIKRKKGNILTINIPINGNVYSFELDVNKKNNK</sequence>
<evidence type="ECO:0008006" key="4">
    <source>
        <dbReference type="Google" id="ProtNLM"/>
    </source>
</evidence>
<feature type="signal peptide" evidence="1">
    <location>
        <begin position="1"/>
        <end position="18"/>
    </location>
</feature>
<evidence type="ECO:0000313" key="2">
    <source>
        <dbReference type="EMBL" id="MCG4961602.1"/>
    </source>
</evidence>
<protein>
    <recommendedName>
        <fullName evidence="4">DUF4595 domain-containing protein</fullName>
    </recommendedName>
</protein>
<dbReference type="Proteomes" id="UP001199750">
    <property type="component" value="Unassembled WGS sequence"/>
</dbReference>
<gene>
    <name evidence="2" type="ORF">L0P03_17405</name>
</gene>
<dbReference type="EMBL" id="JAKNDN010000039">
    <property type="protein sequence ID" value="MCG4961602.1"/>
    <property type="molecule type" value="Genomic_DNA"/>
</dbReference>